<feature type="compositionally biased region" description="Low complexity" evidence="1">
    <location>
        <begin position="31"/>
        <end position="54"/>
    </location>
</feature>
<gene>
    <name evidence="3" type="ORF">GCM10023340_30140</name>
</gene>
<dbReference type="Proteomes" id="UP001500221">
    <property type="component" value="Unassembled WGS sequence"/>
</dbReference>
<evidence type="ECO:0000256" key="1">
    <source>
        <dbReference type="SAM" id="MobiDB-lite"/>
    </source>
</evidence>
<comment type="caution">
    <text evidence="3">The sequence shown here is derived from an EMBL/GenBank/DDBJ whole genome shotgun (WGS) entry which is preliminary data.</text>
</comment>
<keyword evidence="4" id="KW-1185">Reference proteome</keyword>
<reference evidence="4" key="1">
    <citation type="journal article" date="2019" name="Int. J. Syst. Evol. Microbiol.">
        <title>The Global Catalogue of Microorganisms (GCM) 10K type strain sequencing project: providing services to taxonomists for standard genome sequencing and annotation.</title>
        <authorList>
            <consortium name="The Broad Institute Genomics Platform"/>
            <consortium name="The Broad Institute Genome Sequencing Center for Infectious Disease"/>
            <person name="Wu L."/>
            <person name="Ma J."/>
        </authorList>
    </citation>
    <scope>NUCLEOTIDE SEQUENCE [LARGE SCALE GENOMIC DNA]</scope>
    <source>
        <strain evidence="4">JCM 18459</strain>
    </source>
</reference>
<feature type="region of interest" description="Disordered" evidence="1">
    <location>
        <begin position="1"/>
        <end position="101"/>
    </location>
</feature>
<evidence type="ECO:0008006" key="5">
    <source>
        <dbReference type="Google" id="ProtNLM"/>
    </source>
</evidence>
<feature type="transmembrane region" description="Helical" evidence="2">
    <location>
        <begin position="105"/>
        <end position="125"/>
    </location>
</feature>
<keyword evidence="2" id="KW-0472">Membrane</keyword>
<accession>A0ABP9PSD2</accession>
<name>A0ABP9PSD2_9ACTN</name>
<feature type="transmembrane region" description="Helical" evidence="2">
    <location>
        <begin position="131"/>
        <end position="149"/>
    </location>
</feature>
<dbReference type="RefSeq" id="WP_345460094.1">
    <property type="nucleotide sequence ID" value="NZ_BAABKG010000003.1"/>
</dbReference>
<evidence type="ECO:0000313" key="3">
    <source>
        <dbReference type="EMBL" id="GAA5151389.1"/>
    </source>
</evidence>
<dbReference type="EMBL" id="BAABKG010000003">
    <property type="protein sequence ID" value="GAA5151389.1"/>
    <property type="molecule type" value="Genomic_DNA"/>
</dbReference>
<feature type="compositionally biased region" description="Pro residues" evidence="1">
    <location>
        <begin position="90"/>
        <end position="100"/>
    </location>
</feature>
<protein>
    <recommendedName>
        <fullName evidence="5">DUF308 domain-containing protein</fullName>
    </recommendedName>
</protein>
<keyword evidence="2" id="KW-1133">Transmembrane helix</keyword>
<evidence type="ECO:0000313" key="4">
    <source>
        <dbReference type="Proteomes" id="UP001500221"/>
    </source>
</evidence>
<sequence>MGQRDEDDEVWRAIVDNYGDRAQIDADPTQSTAPETATPSEPSEPSQPSEPAQPVVRRDPERAPDGPPDASRRSWDDEFVDSDWTTDRFVPPPPPPLPTPPHDRMAAWAGVFGSPAVLLGCLVLGIGIPALLAYLLVAAFVGGFVYLVVKMDRQPRDPGDDGAVL</sequence>
<organism evidence="3 4">
    <name type="scientific">Nocardioides marinquilinus</name>
    <dbReference type="NCBI Taxonomy" id="1210400"/>
    <lineage>
        <taxon>Bacteria</taxon>
        <taxon>Bacillati</taxon>
        <taxon>Actinomycetota</taxon>
        <taxon>Actinomycetes</taxon>
        <taxon>Propionibacteriales</taxon>
        <taxon>Nocardioidaceae</taxon>
        <taxon>Nocardioides</taxon>
    </lineage>
</organism>
<proteinExistence type="predicted"/>
<evidence type="ECO:0000256" key="2">
    <source>
        <dbReference type="SAM" id="Phobius"/>
    </source>
</evidence>
<feature type="compositionally biased region" description="Basic and acidic residues" evidence="1">
    <location>
        <begin position="56"/>
        <end position="76"/>
    </location>
</feature>
<keyword evidence="2" id="KW-0812">Transmembrane</keyword>